<dbReference type="Proteomes" id="UP000252519">
    <property type="component" value="Unassembled WGS sequence"/>
</dbReference>
<evidence type="ECO:0000256" key="1">
    <source>
        <dbReference type="SAM" id="MobiDB-lite"/>
    </source>
</evidence>
<sequence>MPVGRRKIPRLSPQTKEDDHPDKPTRSPRRRMEQEPPPPPRFPVKPKPPSKHQLMMEAIKASIEADKLKPKKEVKSRISLLPPPRAPPPKTEENGTGVSFVLHPRSWMPAAESPAAVFCP</sequence>
<accession>A0A368H4P9</accession>
<comment type="caution">
    <text evidence="2">The sequence shown here is derived from an EMBL/GenBank/DDBJ whole genome shotgun (WGS) entry which is preliminary data.</text>
</comment>
<reference evidence="2 3" key="1">
    <citation type="submission" date="2014-10" db="EMBL/GenBank/DDBJ databases">
        <title>Draft genome of the hookworm Ancylostoma caninum.</title>
        <authorList>
            <person name="Mitreva M."/>
        </authorList>
    </citation>
    <scope>NUCLEOTIDE SEQUENCE [LARGE SCALE GENOMIC DNA]</scope>
    <source>
        <strain evidence="2 3">Baltimore</strain>
    </source>
</reference>
<feature type="region of interest" description="Disordered" evidence="1">
    <location>
        <begin position="1"/>
        <end position="97"/>
    </location>
</feature>
<feature type="compositionally biased region" description="Basic and acidic residues" evidence="1">
    <location>
        <begin position="63"/>
        <end position="76"/>
    </location>
</feature>
<feature type="compositionally biased region" description="Basic and acidic residues" evidence="1">
    <location>
        <begin position="15"/>
        <end position="34"/>
    </location>
</feature>
<feature type="compositionally biased region" description="Pro residues" evidence="1">
    <location>
        <begin position="35"/>
        <end position="47"/>
    </location>
</feature>
<proteinExistence type="predicted"/>
<dbReference type="EMBL" id="JOJR01000012">
    <property type="protein sequence ID" value="RCN51583.1"/>
    <property type="molecule type" value="Genomic_DNA"/>
</dbReference>
<organism evidence="2 3">
    <name type="scientific">Ancylostoma caninum</name>
    <name type="common">Dog hookworm</name>
    <dbReference type="NCBI Taxonomy" id="29170"/>
    <lineage>
        <taxon>Eukaryota</taxon>
        <taxon>Metazoa</taxon>
        <taxon>Ecdysozoa</taxon>
        <taxon>Nematoda</taxon>
        <taxon>Chromadorea</taxon>
        <taxon>Rhabditida</taxon>
        <taxon>Rhabditina</taxon>
        <taxon>Rhabditomorpha</taxon>
        <taxon>Strongyloidea</taxon>
        <taxon>Ancylostomatidae</taxon>
        <taxon>Ancylostomatinae</taxon>
        <taxon>Ancylostoma</taxon>
    </lineage>
</organism>
<name>A0A368H4P9_ANCCA</name>
<keyword evidence="3" id="KW-1185">Reference proteome</keyword>
<gene>
    <name evidence="2" type="ORF">ANCCAN_02250</name>
</gene>
<evidence type="ECO:0000313" key="3">
    <source>
        <dbReference type="Proteomes" id="UP000252519"/>
    </source>
</evidence>
<protein>
    <submittedName>
        <fullName evidence="2">Uncharacterized protein</fullName>
    </submittedName>
</protein>
<dbReference type="STRING" id="29170.A0A368H4P9"/>
<dbReference type="AlphaFoldDB" id="A0A368H4P9"/>
<evidence type="ECO:0000313" key="2">
    <source>
        <dbReference type="EMBL" id="RCN51583.1"/>
    </source>
</evidence>